<sequence>MAGFISANYTKSVTNDQKRWYLGQLNYLQTTAMTKGGGKPEVKKSTPSTVSTSSKPPDSEVPNELPLQLRCVDTSQNGAYLRALLLALPRLSVWTPLKTALIFVRFSSLYHASVCGHLSKRRLSSRASPRFTAPQCADISLNGAYLRALLLTLPRLSVRTSLKTLVVGEDSMPKPTKNTKPNVESDRGTLIMDGSHNVYPERMYPSDQVYKNTYTGDEHICTPTSMVIASVLTLLFFNVGLVAGFIFFYRVRKKQWKKANSLESNFSTIPIPEVLFRSVYDRLPPNPTFATLGSQLST</sequence>
<feature type="region of interest" description="Disordered" evidence="1">
    <location>
        <begin position="33"/>
        <end position="64"/>
    </location>
</feature>
<feature type="transmembrane region" description="Helical" evidence="2">
    <location>
        <begin position="226"/>
        <end position="249"/>
    </location>
</feature>
<proteinExistence type="predicted"/>
<dbReference type="AlphaFoldDB" id="A0A7R9EIC0"/>
<evidence type="ECO:0000256" key="2">
    <source>
        <dbReference type="SAM" id="Phobius"/>
    </source>
</evidence>
<organism evidence="3">
    <name type="scientific">Timema monikensis</name>
    <dbReference type="NCBI Taxonomy" id="170555"/>
    <lineage>
        <taxon>Eukaryota</taxon>
        <taxon>Metazoa</taxon>
        <taxon>Ecdysozoa</taxon>
        <taxon>Arthropoda</taxon>
        <taxon>Hexapoda</taxon>
        <taxon>Insecta</taxon>
        <taxon>Pterygota</taxon>
        <taxon>Neoptera</taxon>
        <taxon>Polyneoptera</taxon>
        <taxon>Phasmatodea</taxon>
        <taxon>Timematodea</taxon>
        <taxon>Timematoidea</taxon>
        <taxon>Timematidae</taxon>
        <taxon>Timema</taxon>
    </lineage>
</organism>
<protein>
    <submittedName>
        <fullName evidence="3">Uncharacterized protein</fullName>
    </submittedName>
</protein>
<keyword evidence="2" id="KW-1133">Transmembrane helix</keyword>
<dbReference type="EMBL" id="OB796751">
    <property type="protein sequence ID" value="CAD7433755.1"/>
    <property type="molecule type" value="Genomic_DNA"/>
</dbReference>
<keyword evidence="2" id="KW-0812">Transmembrane</keyword>
<feature type="compositionally biased region" description="Low complexity" evidence="1">
    <location>
        <begin position="45"/>
        <end position="56"/>
    </location>
</feature>
<evidence type="ECO:0000256" key="1">
    <source>
        <dbReference type="SAM" id="MobiDB-lite"/>
    </source>
</evidence>
<name>A0A7R9EIC0_9NEOP</name>
<evidence type="ECO:0000313" key="3">
    <source>
        <dbReference type="EMBL" id="CAD7433755.1"/>
    </source>
</evidence>
<gene>
    <name evidence="3" type="ORF">TMSB3V08_LOCUS10422</name>
</gene>
<reference evidence="3" key="1">
    <citation type="submission" date="2020-11" db="EMBL/GenBank/DDBJ databases">
        <authorList>
            <person name="Tran Van P."/>
        </authorList>
    </citation>
    <scope>NUCLEOTIDE SEQUENCE</scope>
</reference>
<accession>A0A7R9EIC0</accession>
<keyword evidence="2" id="KW-0472">Membrane</keyword>